<gene>
    <name evidence="1" type="ORF">NCTC6133_03377</name>
</gene>
<reference evidence="1 2" key="1">
    <citation type="submission" date="2018-06" db="EMBL/GenBank/DDBJ databases">
        <authorList>
            <consortium name="Pathogen Informatics"/>
            <person name="Doyle S."/>
        </authorList>
    </citation>
    <scope>NUCLEOTIDE SEQUENCE [LARGE SCALE GENOMIC DNA]</scope>
    <source>
        <strain evidence="1 2">NCTC6133</strain>
    </source>
</reference>
<proteinExistence type="predicted"/>
<dbReference type="EMBL" id="UHAP01000001">
    <property type="protein sequence ID" value="SUK61087.1"/>
    <property type="molecule type" value="Genomic_DNA"/>
</dbReference>
<name>A0A380DX08_STAAU</name>
<organism evidence="1 2">
    <name type="scientific">Staphylococcus aureus</name>
    <dbReference type="NCBI Taxonomy" id="1280"/>
    <lineage>
        <taxon>Bacteria</taxon>
        <taxon>Bacillati</taxon>
        <taxon>Bacillota</taxon>
        <taxon>Bacilli</taxon>
        <taxon>Bacillales</taxon>
        <taxon>Staphylococcaceae</taxon>
        <taxon>Staphylococcus</taxon>
    </lineage>
</organism>
<evidence type="ECO:0000313" key="1">
    <source>
        <dbReference type="EMBL" id="SUK61087.1"/>
    </source>
</evidence>
<protein>
    <submittedName>
        <fullName evidence="1">Membrane protein</fullName>
    </submittedName>
</protein>
<evidence type="ECO:0000313" key="2">
    <source>
        <dbReference type="Proteomes" id="UP000255091"/>
    </source>
</evidence>
<accession>A0A380DX08</accession>
<dbReference type="AlphaFoldDB" id="A0A380DX08"/>
<dbReference type="Proteomes" id="UP000255091">
    <property type="component" value="Unassembled WGS sequence"/>
</dbReference>
<sequence length="38" mass="4047">MRILKESIIVAFAFVGVVVGAGFATGQEIFQFFTSHGA</sequence>